<sequence>MLPSLTTWLCFGQDFPRSACILPLSIPSLGKILSGLLRLWRSKHLHMWMPA</sequence>
<accession>A0A3F3Q3G3</accession>
<evidence type="ECO:0000256" key="1">
    <source>
        <dbReference type="SAM" id="Phobius"/>
    </source>
</evidence>
<proteinExistence type="predicted"/>
<keyword evidence="1" id="KW-0472">Membrane</keyword>
<dbReference type="Proteomes" id="UP000253729">
    <property type="component" value="Unassembled WGS sequence"/>
</dbReference>
<evidence type="ECO:0000313" key="3">
    <source>
        <dbReference type="Proteomes" id="UP000253729"/>
    </source>
</evidence>
<protein>
    <submittedName>
        <fullName evidence="2">Uncharacterized protein</fullName>
    </submittedName>
</protein>
<keyword evidence="1" id="KW-0812">Transmembrane</keyword>
<name>A0A3F3Q3G3_9EURO</name>
<reference evidence="2 3" key="1">
    <citation type="submission" date="2018-07" db="EMBL/GenBank/DDBJ databases">
        <title>The genomes of Aspergillus section Nigri reveals drivers in fungal speciation.</title>
        <authorList>
            <consortium name="DOE Joint Genome Institute"/>
            <person name="Vesth T.C."/>
            <person name="Nybo J."/>
            <person name="Theobald S."/>
            <person name="Brandl J."/>
            <person name="Frisvad J.C."/>
            <person name="Nielsen K.F."/>
            <person name="Lyhne E.K."/>
            <person name="Kogle M.E."/>
            <person name="Kuo A."/>
            <person name="Riley R."/>
            <person name="Clum A."/>
            <person name="Nolan M."/>
            <person name="Lipzen A."/>
            <person name="Salamov A."/>
            <person name="Henrissat B."/>
            <person name="Wiebenga A."/>
            <person name="De vries R.P."/>
            <person name="Grigoriev I.V."/>
            <person name="Mortensen U.H."/>
            <person name="Andersen M.R."/>
            <person name="Baker S.E."/>
        </authorList>
    </citation>
    <scope>NUCLEOTIDE SEQUENCE [LARGE SCALE GENOMIC DNA]</scope>
    <source>
        <strain evidence="2 3">CBS 139.54b</strain>
    </source>
</reference>
<dbReference type="EMBL" id="KZ852046">
    <property type="protein sequence ID" value="RDH33718.1"/>
    <property type="molecule type" value="Genomic_DNA"/>
</dbReference>
<keyword evidence="1" id="KW-1133">Transmembrane helix</keyword>
<organism evidence="2 3">
    <name type="scientific">Aspergillus welwitschiae</name>
    <dbReference type="NCBI Taxonomy" id="1341132"/>
    <lineage>
        <taxon>Eukaryota</taxon>
        <taxon>Fungi</taxon>
        <taxon>Dikarya</taxon>
        <taxon>Ascomycota</taxon>
        <taxon>Pezizomycotina</taxon>
        <taxon>Eurotiomycetes</taxon>
        <taxon>Eurotiomycetidae</taxon>
        <taxon>Eurotiales</taxon>
        <taxon>Aspergillaceae</taxon>
        <taxon>Aspergillus</taxon>
        <taxon>Aspergillus subgen. Circumdati</taxon>
    </lineage>
</organism>
<evidence type="ECO:0000313" key="2">
    <source>
        <dbReference type="EMBL" id="RDH33718.1"/>
    </source>
</evidence>
<gene>
    <name evidence="2" type="ORF">BDQ94DRAFT_143636</name>
</gene>
<dbReference type="AlphaFoldDB" id="A0A3F3Q3G3"/>
<dbReference type="GeneID" id="38134641"/>
<feature type="transmembrane region" description="Helical" evidence="1">
    <location>
        <begin position="20"/>
        <end position="40"/>
    </location>
</feature>
<keyword evidence="3" id="KW-1185">Reference proteome</keyword>
<dbReference type="RefSeq" id="XP_026626740.1">
    <property type="nucleotide sequence ID" value="XM_026766285.1"/>
</dbReference>